<dbReference type="InterPro" id="IPR052548">
    <property type="entry name" value="Type_VII_TA_antitoxin"/>
</dbReference>
<gene>
    <name evidence="2" type="ORF">GCM10007390_27380</name>
</gene>
<evidence type="ECO:0000313" key="2">
    <source>
        <dbReference type="EMBL" id="GHB71938.1"/>
    </source>
</evidence>
<dbReference type="SUPFAM" id="SSF81301">
    <property type="entry name" value="Nucleotidyltransferase"/>
    <property type="match status" value="1"/>
</dbReference>
<sequence>MKTVAKSSKVMILKNIKEAVLEMDPQAEVILFGSRARGDAREDSDWDVLVLVPSAVDYKVEQKFRHRLFDLELELEQAISTFVFSKYDWENKHRITPFYESVESEGIEL</sequence>
<protein>
    <submittedName>
        <fullName evidence="2">DNA polymerase subunit beta</fullName>
    </submittedName>
</protein>
<comment type="caution">
    <text evidence="2">The sequence shown here is derived from an EMBL/GenBank/DDBJ whole genome shotgun (WGS) entry which is preliminary data.</text>
</comment>
<dbReference type="InterPro" id="IPR002934">
    <property type="entry name" value="Polymerase_NTP_transf_dom"/>
</dbReference>
<organism evidence="2 3">
    <name type="scientific">Persicitalea jodogahamensis</name>
    <dbReference type="NCBI Taxonomy" id="402147"/>
    <lineage>
        <taxon>Bacteria</taxon>
        <taxon>Pseudomonadati</taxon>
        <taxon>Bacteroidota</taxon>
        <taxon>Cytophagia</taxon>
        <taxon>Cytophagales</taxon>
        <taxon>Spirosomataceae</taxon>
        <taxon>Persicitalea</taxon>
    </lineage>
</organism>
<proteinExistence type="predicted"/>
<evidence type="ECO:0000259" key="1">
    <source>
        <dbReference type="Pfam" id="PF01909"/>
    </source>
</evidence>
<reference evidence="2 3" key="1">
    <citation type="journal article" date="2014" name="Int. J. Syst. Evol. Microbiol.">
        <title>Complete genome sequence of Corynebacterium casei LMG S-19264T (=DSM 44701T), isolated from a smear-ripened cheese.</title>
        <authorList>
            <consortium name="US DOE Joint Genome Institute (JGI-PGF)"/>
            <person name="Walter F."/>
            <person name="Albersmeier A."/>
            <person name="Kalinowski J."/>
            <person name="Ruckert C."/>
        </authorList>
    </citation>
    <scope>NUCLEOTIDE SEQUENCE [LARGE SCALE GENOMIC DNA]</scope>
    <source>
        <strain evidence="2 3">KCTC 12866</strain>
    </source>
</reference>
<dbReference type="PANTHER" id="PTHR33933:SF1">
    <property type="entry name" value="PROTEIN ADENYLYLTRANSFERASE MNTA-RELATED"/>
    <property type="match status" value="1"/>
</dbReference>
<feature type="domain" description="Polymerase nucleotidyl transferase" evidence="1">
    <location>
        <begin position="13"/>
        <end position="74"/>
    </location>
</feature>
<name>A0A8J3D9X1_9BACT</name>
<dbReference type="Gene3D" id="3.30.460.10">
    <property type="entry name" value="Beta Polymerase, domain 2"/>
    <property type="match status" value="1"/>
</dbReference>
<dbReference type="EMBL" id="BMXF01000002">
    <property type="protein sequence ID" value="GHB71938.1"/>
    <property type="molecule type" value="Genomic_DNA"/>
</dbReference>
<accession>A0A8J3D9X1</accession>
<dbReference type="AlphaFoldDB" id="A0A8J3D9X1"/>
<dbReference type="RefSeq" id="WP_189565021.1">
    <property type="nucleotide sequence ID" value="NZ_BMXF01000002.1"/>
</dbReference>
<dbReference type="GO" id="GO:0016779">
    <property type="term" value="F:nucleotidyltransferase activity"/>
    <property type="evidence" value="ECO:0007669"/>
    <property type="project" value="InterPro"/>
</dbReference>
<keyword evidence="3" id="KW-1185">Reference proteome</keyword>
<dbReference type="CDD" id="cd05403">
    <property type="entry name" value="NT_KNTase_like"/>
    <property type="match status" value="1"/>
</dbReference>
<dbReference type="Pfam" id="PF01909">
    <property type="entry name" value="NTP_transf_2"/>
    <property type="match status" value="1"/>
</dbReference>
<evidence type="ECO:0000313" key="3">
    <source>
        <dbReference type="Proteomes" id="UP000598271"/>
    </source>
</evidence>
<dbReference type="PANTHER" id="PTHR33933">
    <property type="entry name" value="NUCLEOTIDYLTRANSFERASE"/>
    <property type="match status" value="1"/>
</dbReference>
<dbReference type="Proteomes" id="UP000598271">
    <property type="component" value="Unassembled WGS sequence"/>
</dbReference>
<dbReference type="InterPro" id="IPR043519">
    <property type="entry name" value="NT_sf"/>
</dbReference>